<dbReference type="AlphaFoldDB" id="A0A1I1E7K6"/>
<reference evidence="1 2" key="1">
    <citation type="submission" date="2016-10" db="EMBL/GenBank/DDBJ databases">
        <authorList>
            <person name="de Groot N.N."/>
        </authorList>
    </citation>
    <scope>NUCLEOTIDE SEQUENCE [LARGE SCALE GENOMIC DNA]</scope>
    <source>
        <strain evidence="1 2">DSM 6059</strain>
    </source>
</reference>
<name>A0A1I1E7K6_9GAMM</name>
<dbReference type="EMBL" id="FOLO01000001">
    <property type="protein sequence ID" value="SFB83054.1"/>
    <property type="molecule type" value="Genomic_DNA"/>
</dbReference>
<dbReference type="Proteomes" id="UP000198862">
    <property type="component" value="Unassembled WGS sequence"/>
</dbReference>
<dbReference type="PANTHER" id="PTHR35175">
    <property type="entry name" value="DUF1289 DOMAIN-CONTAINING PROTEIN"/>
    <property type="match status" value="1"/>
</dbReference>
<dbReference type="Pfam" id="PF06945">
    <property type="entry name" value="DUF1289"/>
    <property type="match status" value="1"/>
</dbReference>
<gene>
    <name evidence="1" type="ORF">SAMN02745724_00260</name>
</gene>
<dbReference type="RefSeq" id="WP_091979136.1">
    <property type="nucleotide sequence ID" value="NZ_FOLO01000001.1"/>
</dbReference>
<dbReference type="InterPro" id="IPR010710">
    <property type="entry name" value="DUF1289"/>
</dbReference>
<dbReference type="OrthoDB" id="8911262at2"/>
<accession>A0A1I1E7K6</accession>
<protein>
    <submittedName>
        <fullName evidence="1">Uncharacterized protein</fullName>
    </submittedName>
</protein>
<sequence length="83" mass="9938">MQQIEIFEIPSPCIDVCQTNSRGYCLGCYRSREERFQWLKMDVSQKKKVLILCQQRRKRHQQKIAANKNTSEHNICEQKDFGF</sequence>
<evidence type="ECO:0000313" key="1">
    <source>
        <dbReference type="EMBL" id="SFB83054.1"/>
    </source>
</evidence>
<organism evidence="1 2">
    <name type="scientific">Pseudoalteromonas denitrificans DSM 6059</name>
    <dbReference type="NCBI Taxonomy" id="1123010"/>
    <lineage>
        <taxon>Bacteria</taxon>
        <taxon>Pseudomonadati</taxon>
        <taxon>Pseudomonadota</taxon>
        <taxon>Gammaproteobacteria</taxon>
        <taxon>Alteromonadales</taxon>
        <taxon>Pseudoalteromonadaceae</taxon>
        <taxon>Pseudoalteromonas</taxon>
    </lineage>
</organism>
<keyword evidence="2" id="KW-1185">Reference proteome</keyword>
<dbReference type="STRING" id="1123010.SAMN02745724_00260"/>
<evidence type="ECO:0000313" key="2">
    <source>
        <dbReference type="Proteomes" id="UP000198862"/>
    </source>
</evidence>
<dbReference type="PANTHER" id="PTHR35175:SF1">
    <property type="entry name" value="OXIDOREDUCTASE"/>
    <property type="match status" value="1"/>
</dbReference>
<proteinExistence type="predicted"/>